<feature type="transmembrane region" description="Helical" evidence="15">
    <location>
        <begin position="560"/>
        <end position="580"/>
    </location>
</feature>
<dbReference type="InterPro" id="IPR038050">
    <property type="entry name" value="Neuro_actylchol_rec"/>
</dbReference>
<feature type="transmembrane region" description="Helical" evidence="15">
    <location>
        <begin position="306"/>
        <end position="326"/>
    </location>
</feature>
<evidence type="ECO:0000256" key="2">
    <source>
        <dbReference type="ARBA" id="ARBA00022475"/>
    </source>
</evidence>
<dbReference type="CDD" id="cd18997">
    <property type="entry name" value="LGIC_ECD_nAChR"/>
    <property type="match status" value="1"/>
</dbReference>
<dbReference type="PROSITE" id="PS00236">
    <property type="entry name" value="NEUROTR_ION_CHANNEL"/>
    <property type="match status" value="1"/>
</dbReference>
<dbReference type="InterPro" id="IPR018000">
    <property type="entry name" value="Neurotransmitter_ion_chnl_CS"/>
</dbReference>
<evidence type="ECO:0000256" key="15">
    <source>
        <dbReference type="RuleBase" id="RU000687"/>
    </source>
</evidence>
<keyword evidence="11" id="KW-0628">Postsynaptic cell membrane</keyword>
<dbReference type="InterPro" id="IPR006201">
    <property type="entry name" value="Neur_channel"/>
</dbReference>
<evidence type="ECO:0000256" key="13">
    <source>
        <dbReference type="ARBA" id="ARBA00023303"/>
    </source>
</evidence>
<evidence type="ECO:0000256" key="5">
    <source>
        <dbReference type="ARBA" id="ARBA00023018"/>
    </source>
</evidence>
<dbReference type="Pfam" id="PF02931">
    <property type="entry name" value="Neur_chan_LBD"/>
    <property type="match status" value="1"/>
</dbReference>
<dbReference type="OrthoDB" id="5975154at2759"/>
<evidence type="ECO:0000256" key="1">
    <source>
        <dbReference type="ARBA" id="ARBA00022448"/>
    </source>
</evidence>
<dbReference type="PRINTS" id="PR00254">
    <property type="entry name" value="NICOTINICR"/>
</dbReference>
<dbReference type="PANTHER" id="PTHR18945">
    <property type="entry name" value="NEUROTRANSMITTER GATED ION CHANNEL"/>
    <property type="match status" value="1"/>
</dbReference>
<evidence type="ECO:0000259" key="17">
    <source>
        <dbReference type="Pfam" id="PF02932"/>
    </source>
</evidence>
<dbReference type="InParanoid" id="E3MGK5"/>
<keyword evidence="3 15" id="KW-0812">Transmembrane</keyword>
<dbReference type="InterPro" id="IPR002394">
    <property type="entry name" value="Nicotinic_acetylcholine_rcpt"/>
</dbReference>
<evidence type="ECO:0000256" key="7">
    <source>
        <dbReference type="ARBA" id="ARBA00023136"/>
    </source>
</evidence>
<gene>
    <name evidence="18" type="primary">Cre-acr-6</name>
    <name evidence="18" type="ORF">CRE_23946</name>
</gene>
<keyword evidence="7 15" id="KW-0472">Membrane</keyword>
<evidence type="ECO:0000256" key="10">
    <source>
        <dbReference type="ARBA" id="ARBA00023180"/>
    </source>
</evidence>
<keyword evidence="10" id="KW-0325">Glycoprotein</keyword>
<dbReference type="FunFam" id="1.20.58.390:FF:000151">
    <property type="entry name" value="AcetylCholine Receptor"/>
    <property type="match status" value="1"/>
</dbReference>
<keyword evidence="1 15" id="KW-0813">Transport</keyword>
<dbReference type="InterPro" id="IPR006202">
    <property type="entry name" value="Neur_chan_lig-bd"/>
</dbReference>
<sequence length="593" mass="69334">MQSTQVSLFSQIIPIRIPQFVFSIREAMDVCILLFYFLIQFSNCNVYKNLFETLLSRYNKIAFPSGQHNNSLTIEFKLSLDQIVDVHEKDQVITLKGTLVHHWFDFRLSWNPSDFGNITLIHFPGEMLWLPDIILYNNAHGSPWVSETTQIHVSHDGRVTWQPPVVYDAFCNIDIEWYPYDLQICELKFGSWTYGGSQLNLVHLNEDRANESQDSEGENVWKVERGVELSNYQESVEWDLLSVEGIRHKKWYPCCDYPSIDITYYLHIRRKKLFYTVNMIIPCVSLASLTLWVFYLPCESHQKIQLCISVLVALTIYFLMLIDIIPPTSIVTPLILKYLSFTMVMVALSVTFTVLVQNIHYRAHYQPMPRFVKKWFIEKLGKMLLISRKTEQAQYHRTAQHEKQVNALSAMNILERQFQKTLFELEIATMAKKNTPQPPKSVNSLFLELPMLNRSVSVKIRKPSVKAVKNRMRRLLSIDMTDDVRGLRSYILVSRFKKCCFRKDVEEISPETVKDTDPDREKLRKAERNIHFIAKTLTDERKDQEAEADWQFVSLVIDRILLIFFTVTITIGTVLTIFSAPTMCDDREPIRIN</sequence>
<dbReference type="eggNOG" id="KOG3645">
    <property type="taxonomic scope" value="Eukaryota"/>
</dbReference>
<organism evidence="19">
    <name type="scientific">Caenorhabditis remanei</name>
    <name type="common">Caenorhabditis vulgaris</name>
    <dbReference type="NCBI Taxonomy" id="31234"/>
    <lineage>
        <taxon>Eukaryota</taxon>
        <taxon>Metazoa</taxon>
        <taxon>Ecdysozoa</taxon>
        <taxon>Nematoda</taxon>
        <taxon>Chromadorea</taxon>
        <taxon>Rhabditida</taxon>
        <taxon>Rhabditina</taxon>
        <taxon>Rhabditomorpha</taxon>
        <taxon>Rhabditoidea</taxon>
        <taxon>Rhabditidae</taxon>
        <taxon>Peloderinae</taxon>
        <taxon>Caenorhabditis</taxon>
    </lineage>
</organism>
<dbReference type="CDD" id="cd19064">
    <property type="entry name" value="LGIC_TM_nAChR"/>
    <property type="match status" value="1"/>
</dbReference>
<dbReference type="STRING" id="31234.E3MGK5"/>
<dbReference type="Gene3D" id="1.20.58.390">
    <property type="entry name" value="Neurotransmitter-gated ion-channel transmembrane domain"/>
    <property type="match status" value="2"/>
</dbReference>
<dbReference type="InterPro" id="IPR036734">
    <property type="entry name" value="Neur_chan_lig-bd_sf"/>
</dbReference>
<dbReference type="Proteomes" id="UP000008281">
    <property type="component" value="Unassembled WGS sequence"/>
</dbReference>
<evidence type="ECO:0000313" key="19">
    <source>
        <dbReference type="Proteomes" id="UP000008281"/>
    </source>
</evidence>
<dbReference type="EMBL" id="DS268443">
    <property type="protein sequence ID" value="EFP01517.1"/>
    <property type="molecule type" value="Genomic_DNA"/>
</dbReference>
<reference evidence="18" key="1">
    <citation type="submission" date="2007-07" db="EMBL/GenBank/DDBJ databases">
        <title>PCAP assembly of the Caenorhabditis remanei genome.</title>
        <authorList>
            <consortium name="The Caenorhabditis remanei Sequencing Consortium"/>
            <person name="Wilson R.K."/>
        </authorList>
    </citation>
    <scope>NUCLEOTIDE SEQUENCE [LARGE SCALE GENOMIC DNA]</scope>
    <source>
        <strain evidence="18">PB4641</strain>
    </source>
</reference>
<evidence type="ECO:0000256" key="3">
    <source>
        <dbReference type="ARBA" id="ARBA00022692"/>
    </source>
</evidence>
<evidence type="ECO:0000256" key="9">
    <source>
        <dbReference type="ARBA" id="ARBA00023170"/>
    </source>
</evidence>
<feature type="domain" description="Neurotransmitter-gated ion-channel transmembrane" evidence="17">
    <location>
        <begin position="279"/>
        <end position="575"/>
    </location>
</feature>
<keyword evidence="8" id="KW-1015">Disulfide bond</keyword>
<evidence type="ECO:0000256" key="6">
    <source>
        <dbReference type="ARBA" id="ARBA00023065"/>
    </source>
</evidence>
<keyword evidence="4 15" id="KW-1133">Transmembrane helix</keyword>
<dbReference type="SUPFAM" id="SSF90112">
    <property type="entry name" value="Neurotransmitter-gated ion-channel transmembrane pore"/>
    <property type="match status" value="1"/>
</dbReference>
<evidence type="ECO:0000256" key="4">
    <source>
        <dbReference type="ARBA" id="ARBA00022989"/>
    </source>
</evidence>
<evidence type="ECO:0000256" key="8">
    <source>
        <dbReference type="ARBA" id="ARBA00023157"/>
    </source>
</evidence>
<evidence type="ECO:0000313" key="18">
    <source>
        <dbReference type="EMBL" id="EFP01517.1"/>
    </source>
</evidence>
<keyword evidence="2" id="KW-1003">Cell membrane</keyword>
<keyword evidence="5" id="KW-0770">Synapse</keyword>
<dbReference type="Pfam" id="PF02932">
    <property type="entry name" value="Neur_chan_memb"/>
    <property type="match status" value="1"/>
</dbReference>
<keyword evidence="19" id="KW-1185">Reference proteome</keyword>
<dbReference type="GO" id="GO:0045211">
    <property type="term" value="C:postsynaptic membrane"/>
    <property type="evidence" value="ECO:0007669"/>
    <property type="project" value="UniProtKB-SubCell"/>
</dbReference>
<keyword evidence="12" id="KW-1071">Ligand-gated ion channel</keyword>
<keyword evidence="13 15" id="KW-0407">Ion channel</keyword>
<feature type="transmembrane region" description="Helical" evidence="15">
    <location>
        <begin position="338"/>
        <end position="361"/>
    </location>
</feature>
<accession>E3MGK5</accession>
<dbReference type="InterPro" id="IPR006029">
    <property type="entry name" value="Neurotrans-gated_channel_TM"/>
</dbReference>
<dbReference type="Gene3D" id="2.70.170.10">
    <property type="entry name" value="Neurotransmitter-gated ion-channel ligand-binding domain"/>
    <property type="match status" value="1"/>
</dbReference>
<feature type="transmembrane region" description="Helical" evidence="15">
    <location>
        <begin position="273"/>
        <end position="294"/>
    </location>
</feature>
<protein>
    <submittedName>
        <fullName evidence="18">CRE-ACR-6 protein</fullName>
    </submittedName>
</protein>
<keyword evidence="6 15" id="KW-0406">Ion transport</keyword>
<evidence type="ECO:0000256" key="12">
    <source>
        <dbReference type="ARBA" id="ARBA00023286"/>
    </source>
</evidence>
<dbReference type="AlphaFoldDB" id="E3MGK5"/>
<name>E3MGK5_CAERE</name>
<dbReference type="PRINTS" id="PR00252">
    <property type="entry name" value="NRIONCHANNEL"/>
</dbReference>
<dbReference type="GO" id="GO:0004888">
    <property type="term" value="F:transmembrane signaling receptor activity"/>
    <property type="evidence" value="ECO:0007669"/>
    <property type="project" value="InterPro"/>
</dbReference>
<evidence type="ECO:0000259" key="16">
    <source>
        <dbReference type="Pfam" id="PF02931"/>
    </source>
</evidence>
<dbReference type="FunFam" id="2.70.170.10:FF:000044">
    <property type="entry name" value="AcetylCholine Receptor"/>
    <property type="match status" value="1"/>
</dbReference>
<dbReference type="InterPro" id="IPR036719">
    <property type="entry name" value="Neuro-gated_channel_TM_sf"/>
</dbReference>
<evidence type="ECO:0000256" key="11">
    <source>
        <dbReference type="ARBA" id="ARBA00023257"/>
    </source>
</evidence>
<dbReference type="FunCoup" id="E3MGK5">
    <property type="interactions" value="74"/>
</dbReference>
<dbReference type="HOGENOM" id="CLU_018074_1_0_1"/>
<proteinExistence type="inferred from homology"/>
<comment type="subcellular location">
    <subcellularLocation>
        <location evidence="14">Postsynaptic cell membrane</location>
        <topology evidence="14">Multi-pass membrane protein</topology>
    </subcellularLocation>
</comment>
<dbReference type="SUPFAM" id="SSF63712">
    <property type="entry name" value="Nicotinic receptor ligand binding domain-like"/>
    <property type="match status" value="1"/>
</dbReference>
<dbReference type="FunFam" id="1.20.58.390:FF:000139">
    <property type="entry name" value="AcetylCholine Receptor"/>
    <property type="match status" value="1"/>
</dbReference>
<dbReference type="GO" id="GO:0022848">
    <property type="term" value="F:acetylcholine-gated monoatomic cation-selective channel activity"/>
    <property type="evidence" value="ECO:0007669"/>
    <property type="project" value="InterPro"/>
</dbReference>
<evidence type="ECO:0000256" key="14">
    <source>
        <dbReference type="ARBA" id="ARBA00034104"/>
    </source>
</evidence>
<feature type="domain" description="Neurotransmitter-gated ion-channel ligand-binding" evidence="16">
    <location>
        <begin position="49"/>
        <end position="271"/>
    </location>
</feature>
<comment type="similarity">
    <text evidence="15">Belongs to the ligand-gated ion channel (TC 1.A.9) family.</text>
</comment>
<dbReference type="OMA" id="HQKIQLC"/>
<keyword evidence="9" id="KW-0675">Receptor</keyword>